<name>A0A6N1VHL0_9HYPH</name>
<dbReference type="AlphaFoldDB" id="A0A6N1VHL0"/>
<dbReference type="InterPro" id="IPR034984">
    <property type="entry name" value="Imelysin-like_IPPA"/>
</dbReference>
<reference evidence="5 6" key="1">
    <citation type="submission" date="2020-06" db="EMBL/GenBank/DDBJ databases">
        <title>Oricola thermophila sp. nov. isolated from a tidal sediments.</title>
        <authorList>
            <person name="Kwon K.K."/>
            <person name="Yang S.-H."/>
            <person name="Park M.-J."/>
        </authorList>
    </citation>
    <scope>NUCLEOTIDE SEQUENCE [LARGE SCALE GENOMIC DNA]</scope>
    <source>
        <strain evidence="5 6">MEBiC13590</strain>
    </source>
</reference>
<accession>A0A6N1VHL0</accession>
<dbReference type="CDD" id="cd14659">
    <property type="entry name" value="Imelysin-like_IPPA"/>
    <property type="match status" value="1"/>
</dbReference>
<dbReference type="RefSeq" id="WP_175277077.1">
    <property type="nucleotide sequence ID" value="NZ_CP054836.1"/>
</dbReference>
<evidence type="ECO:0000256" key="3">
    <source>
        <dbReference type="SAM" id="SignalP"/>
    </source>
</evidence>
<evidence type="ECO:0000313" key="6">
    <source>
        <dbReference type="Proteomes" id="UP000509367"/>
    </source>
</evidence>
<dbReference type="GO" id="GO:0030313">
    <property type="term" value="C:cell envelope"/>
    <property type="evidence" value="ECO:0007669"/>
    <property type="project" value="UniProtKB-SubCell"/>
</dbReference>
<feature type="domain" description="Imelysin-like" evidence="4">
    <location>
        <begin position="41"/>
        <end position="319"/>
    </location>
</feature>
<comment type="subcellular location">
    <subcellularLocation>
        <location evidence="1">Cell envelope</location>
    </subcellularLocation>
</comment>
<dbReference type="InterPro" id="IPR018976">
    <property type="entry name" value="Imelysin-like"/>
</dbReference>
<proteinExistence type="predicted"/>
<dbReference type="Proteomes" id="UP000509367">
    <property type="component" value="Chromosome"/>
</dbReference>
<dbReference type="KEGG" id="orm:HTY61_12325"/>
<dbReference type="Pfam" id="PF09375">
    <property type="entry name" value="Peptidase_M75"/>
    <property type="match status" value="1"/>
</dbReference>
<evidence type="ECO:0000259" key="4">
    <source>
        <dbReference type="Pfam" id="PF09375"/>
    </source>
</evidence>
<dbReference type="EMBL" id="CP054836">
    <property type="protein sequence ID" value="QKV19185.1"/>
    <property type="molecule type" value="Genomic_DNA"/>
</dbReference>
<evidence type="ECO:0000313" key="5">
    <source>
        <dbReference type="EMBL" id="QKV19185.1"/>
    </source>
</evidence>
<protein>
    <submittedName>
        <fullName evidence="5">Peptidase M75, Imelysin</fullName>
    </submittedName>
</protein>
<dbReference type="Gene3D" id="1.20.1420.20">
    <property type="entry name" value="M75 peptidase, HXXE motif"/>
    <property type="match status" value="1"/>
</dbReference>
<keyword evidence="2 3" id="KW-0732">Signal</keyword>
<feature type="signal peptide" evidence="3">
    <location>
        <begin position="1"/>
        <end position="21"/>
    </location>
</feature>
<sequence length="359" mass="38741">MSRILAMVLVFGCTLVSPAGALTMDGEQAAASVRKLVAGYIRPSFARFASDTERLAVAAAGLCGAPGEQALASTRGAFRDSVRALARIEFLRVGPLIRHNRLERLLFWPDRRGIALRQVQAALAEADDSVTDAANLPAKSVGVQGFTALEYLLFGTGSDDLARQAGHRCGFATAVAENIHSIALELEAEWRDEDGYAAAWMHPGPDNPAFRNAEEAVGELLSIPSEAFEIIRDQRLKPVVPENGKSNPKRALFWRSGLSMDFVAAGFEGLRVYFETAEIADLLPEEARWQTRSVEFEFGNAGRVLARLDMPIADIVASDELVADLGYLVILSQSLQSLFGEQLTATLGLSVGFSSLDGD</sequence>
<evidence type="ECO:0000256" key="1">
    <source>
        <dbReference type="ARBA" id="ARBA00004196"/>
    </source>
</evidence>
<feature type="chain" id="PRO_5027001417" evidence="3">
    <location>
        <begin position="22"/>
        <end position="359"/>
    </location>
</feature>
<gene>
    <name evidence="5" type="ORF">HTY61_12325</name>
</gene>
<organism evidence="5 6">
    <name type="scientific">Oricola thermophila</name>
    <dbReference type="NCBI Taxonomy" id="2742145"/>
    <lineage>
        <taxon>Bacteria</taxon>
        <taxon>Pseudomonadati</taxon>
        <taxon>Pseudomonadota</taxon>
        <taxon>Alphaproteobacteria</taxon>
        <taxon>Hyphomicrobiales</taxon>
        <taxon>Ahrensiaceae</taxon>
        <taxon>Oricola</taxon>
    </lineage>
</organism>
<dbReference type="InterPro" id="IPR038352">
    <property type="entry name" value="Imelysin_sf"/>
</dbReference>
<evidence type="ECO:0000256" key="2">
    <source>
        <dbReference type="ARBA" id="ARBA00022729"/>
    </source>
</evidence>
<keyword evidence="6" id="KW-1185">Reference proteome</keyword>